<protein>
    <submittedName>
        <fullName evidence="2">Uncharacterized protein</fullName>
    </submittedName>
</protein>
<name>A0A2T3ZIT7_TRIA4</name>
<gene>
    <name evidence="2" type="ORF">M441DRAFT_354526</name>
</gene>
<feature type="transmembrane region" description="Helical" evidence="1">
    <location>
        <begin position="6"/>
        <end position="29"/>
    </location>
</feature>
<keyword evidence="1" id="KW-1133">Transmembrane helix</keyword>
<proteinExistence type="predicted"/>
<sequence>MSGPLGVYVFLFRWPVGTWGFVCSTKICYTRVKKKGRAGSRPLKTIDPLTVERAGGSKALNSVFLPFFDVFVCLFVAPSGGVQQWIFWWMVRTGWLDERNT</sequence>
<reference evidence="2 3" key="1">
    <citation type="submission" date="2016-07" db="EMBL/GenBank/DDBJ databases">
        <title>Multiple horizontal gene transfer events from other fungi enriched the ability of initially mycotrophic Trichoderma (Ascomycota) to feed on dead plant biomass.</title>
        <authorList>
            <consortium name="DOE Joint Genome Institute"/>
            <person name="Aerts A."/>
            <person name="Atanasova L."/>
            <person name="Chenthamara K."/>
            <person name="Zhang J."/>
            <person name="Grujic M."/>
            <person name="Henrissat B."/>
            <person name="Kuo A."/>
            <person name="Salamov A."/>
            <person name="Lipzen A."/>
            <person name="Labutti K."/>
            <person name="Barry K."/>
            <person name="Miao Y."/>
            <person name="Rahimi M.J."/>
            <person name="Shen Q."/>
            <person name="Grigoriev I.V."/>
            <person name="Kubicek C.P."/>
            <person name="Druzhinina I.S."/>
        </authorList>
    </citation>
    <scope>NUCLEOTIDE SEQUENCE [LARGE SCALE GENOMIC DNA]</scope>
    <source>
        <strain evidence="2 3">CBS 433.97</strain>
    </source>
</reference>
<evidence type="ECO:0000256" key="1">
    <source>
        <dbReference type="SAM" id="Phobius"/>
    </source>
</evidence>
<dbReference type="EMBL" id="KZ679258">
    <property type="protein sequence ID" value="PTB44724.1"/>
    <property type="molecule type" value="Genomic_DNA"/>
</dbReference>
<evidence type="ECO:0000313" key="3">
    <source>
        <dbReference type="Proteomes" id="UP000240493"/>
    </source>
</evidence>
<keyword evidence="1" id="KW-0472">Membrane</keyword>
<keyword evidence="3" id="KW-1185">Reference proteome</keyword>
<organism evidence="2 3">
    <name type="scientific">Trichoderma asperellum (strain ATCC 204424 / CBS 433.97 / NBRC 101777)</name>
    <dbReference type="NCBI Taxonomy" id="1042311"/>
    <lineage>
        <taxon>Eukaryota</taxon>
        <taxon>Fungi</taxon>
        <taxon>Dikarya</taxon>
        <taxon>Ascomycota</taxon>
        <taxon>Pezizomycotina</taxon>
        <taxon>Sordariomycetes</taxon>
        <taxon>Hypocreomycetidae</taxon>
        <taxon>Hypocreales</taxon>
        <taxon>Hypocreaceae</taxon>
        <taxon>Trichoderma</taxon>
    </lineage>
</organism>
<keyword evidence="1" id="KW-0812">Transmembrane</keyword>
<feature type="transmembrane region" description="Helical" evidence="1">
    <location>
        <begin position="63"/>
        <end position="91"/>
    </location>
</feature>
<dbReference type="AlphaFoldDB" id="A0A2T3ZIT7"/>
<evidence type="ECO:0000313" key="2">
    <source>
        <dbReference type="EMBL" id="PTB44724.1"/>
    </source>
</evidence>
<dbReference type="Proteomes" id="UP000240493">
    <property type="component" value="Unassembled WGS sequence"/>
</dbReference>
<accession>A0A2T3ZIT7</accession>